<proteinExistence type="predicted"/>
<feature type="transmembrane region" description="Helical" evidence="1">
    <location>
        <begin position="12"/>
        <end position="37"/>
    </location>
</feature>
<reference evidence="2" key="2">
    <citation type="journal article" date="2015" name="Fish Shellfish Immunol.">
        <title>Early steps in the European eel (Anguilla anguilla)-Vibrio vulnificus interaction in the gills: Role of the RtxA13 toxin.</title>
        <authorList>
            <person name="Callol A."/>
            <person name="Pajuelo D."/>
            <person name="Ebbesson L."/>
            <person name="Teles M."/>
            <person name="MacKenzie S."/>
            <person name="Amaro C."/>
        </authorList>
    </citation>
    <scope>NUCLEOTIDE SEQUENCE</scope>
</reference>
<feature type="transmembrane region" description="Helical" evidence="1">
    <location>
        <begin position="57"/>
        <end position="83"/>
    </location>
</feature>
<evidence type="ECO:0000256" key="1">
    <source>
        <dbReference type="SAM" id="Phobius"/>
    </source>
</evidence>
<protein>
    <submittedName>
        <fullName evidence="2">Uncharacterized protein</fullName>
    </submittedName>
</protein>
<sequence length="87" mass="8993">MSLYGEVLGPRLYLAQWPFSFAFIIGRAIGVVLAAPVSPPLHCYCFVITYSSPPSPIASTVLGLVAGLGSPSLTACGGTFVVVKCTS</sequence>
<accession>A0A0E9QBU7</accession>
<keyword evidence="1" id="KW-0812">Transmembrane</keyword>
<keyword evidence="1" id="KW-1133">Transmembrane helix</keyword>
<keyword evidence="1" id="KW-0472">Membrane</keyword>
<name>A0A0E9QBU7_ANGAN</name>
<dbReference type="AlphaFoldDB" id="A0A0E9QBU7"/>
<evidence type="ECO:0000313" key="2">
    <source>
        <dbReference type="EMBL" id="JAH14336.1"/>
    </source>
</evidence>
<dbReference type="EMBL" id="GBXM01094241">
    <property type="protein sequence ID" value="JAH14336.1"/>
    <property type="molecule type" value="Transcribed_RNA"/>
</dbReference>
<reference evidence="2" key="1">
    <citation type="submission" date="2014-11" db="EMBL/GenBank/DDBJ databases">
        <authorList>
            <person name="Amaro Gonzalez C."/>
        </authorList>
    </citation>
    <scope>NUCLEOTIDE SEQUENCE</scope>
</reference>
<organism evidence="2">
    <name type="scientific">Anguilla anguilla</name>
    <name type="common">European freshwater eel</name>
    <name type="synonym">Muraena anguilla</name>
    <dbReference type="NCBI Taxonomy" id="7936"/>
    <lineage>
        <taxon>Eukaryota</taxon>
        <taxon>Metazoa</taxon>
        <taxon>Chordata</taxon>
        <taxon>Craniata</taxon>
        <taxon>Vertebrata</taxon>
        <taxon>Euteleostomi</taxon>
        <taxon>Actinopterygii</taxon>
        <taxon>Neopterygii</taxon>
        <taxon>Teleostei</taxon>
        <taxon>Anguilliformes</taxon>
        <taxon>Anguillidae</taxon>
        <taxon>Anguilla</taxon>
    </lineage>
</organism>